<dbReference type="Pfam" id="PF00501">
    <property type="entry name" value="AMP-binding"/>
    <property type="match status" value="1"/>
</dbReference>
<accession>A0A0A1TFB9</accession>
<dbReference type="AlphaFoldDB" id="A0A0A1TFB9"/>
<dbReference type="InterPro" id="IPR020845">
    <property type="entry name" value="AMP-binding_CS"/>
</dbReference>
<dbReference type="PANTHER" id="PTHR43439">
    <property type="entry name" value="PHENYLACETATE-COENZYME A LIGASE"/>
    <property type="match status" value="1"/>
</dbReference>
<dbReference type="Proteomes" id="UP000039046">
    <property type="component" value="Unassembled WGS sequence"/>
</dbReference>
<dbReference type="PANTHER" id="PTHR43439:SF2">
    <property type="entry name" value="ENZYME, PUTATIVE (JCVI)-RELATED"/>
    <property type="match status" value="1"/>
</dbReference>
<evidence type="ECO:0000259" key="4">
    <source>
        <dbReference type="Pfam" id="PF00501"/>
    </source>
</evidence>
<evidence type="ECO:0000313" key="5">
    <source>
        <dbReference type="EMBL" id="CEJ93469.1"/>
    </source>
</evidence>
<dbReference type="OrthoDB" id="429813at2759"/>
<keyword evidence="3" id="KW-0521">NADP</keyword>
<dbReference type="Pfam" id="PF23562">
    <property type="entry name" value="AMP-binding_C_3"/>
    <property type="match status" value="1"/>
</dbReference>
<dbReference type="PROSITE" id="PS00455">
    <property type="entry name" value="AMP_BINDING"/>
    <property type="match status" value="1"/>
</dbReference>
<keyword evidence="2" id="KW-0597">Phosphoprotein</keyword>
<dbReference type="STRING" id="1531966.A0A0A1TFB9"/>
<evidence type="ECO:0000256" key="1">
    <source>
        <dbReference type="ARBA" id="ARBA00022450"/>
    </source>
</evidence>
<feature type="domain" description="AMP-dependent synthetase/ligase" evidence="4">
    <location>
        <begin position="16"/>
        <end position="349"/>
    </location>
</feature>
<sequence>MSHPVRVLATQVDHLAAQHPELTFAEFLSPPHLEEGDVLSLTYADFKNAIDRLAWWLKDQIAQHGLAKFDTILYIGSPDLRYSLMLIAAIKTHVVILFSAPVNDTTAHLSLMQATNCKAYFYSEEAKDSGLRGSCNVPCIAIPDTASLVDTTRVPHFPYDKSYDEVANDPVVYYHTSGTTGFPKPVCWTNTTLCLPYLSFVYTPDLEGRPLHPHYMQVPLTEPRCRILFSMSAFHSSMALGLLAGVYMHKLLVIPPMHLPLHEYTPKRMTQFLQHAQFQSLVTFPARVEGALQDPDYANELRKVKYIMFGGAPISPEFGTLFMGQQVKLLNGWGATEVMFPPTFETDHEDWEYLCFHEVASGFKFQHFDTDRYELVVVRDDSLTKPPQSTFKSFPTWTEHHVKDLFTPHPTKKHHWKFVGRCDNNIILSVGQNINPEAFEVAITKHPLVKSATMLGTGRPRPCLILELYSYDGMDAQIDTIWPVIEEAFKGRAGYDVLERSNIILAKQDKPIPLNIKGGIKRPVLYTLYKDEMDACYAE</sequence>
<evidence type="ECO:0000313" key="6">
    <source>
        <dbReference type="Proteomes" id="UP000039046"/>
    </source>
</evidence>
<reference evidence="5 6" key="1">
    <citation type="journal article" date="2015" name="Genome Announc.">
        <title>Draft Genome Sequence and Gene Annotation of the Entomopathogenic Fungus Verticillium hemipterigenum.</title>
        <authorList>
            <person name="Horn F."/>
            <person name="Habel A."/>
            <person name="Scharf D.H."/>
            <person name="Dworschak J."/>
            <person name="Brakhage A.A."/>
            <person name="Guthke R."/>
            <person name="Hertweck C."/>
            <person name="Linde J."/>
        </authorList>
    </citation>
    <scope>NUCLEOTIDE SEQUENCE [LARGE SCALE GENOMIC DNA]</scope>
</reference>
<protein>
    <recommendedName>
        <fullName evidence="4">AMP-dependent synthetase/ligase domain-containing protein</fullName>
    </recommendedName>
</protein>
<dbReference type="InterPro" id="IPR000873">
    <property type="entry name" value="AMP-dep_synth/lig_dom"/>
</dbReference>
<dbReference type="InterPro" id="IPR051414">
    <property type="entry name" value="Adenylate-forming_Reductase"/>
</dbReference>
<keyword evidence="6" id="KW-1185">Reference proteome</keyword>
<dbReference type="InterPro" id="IPR042099">
    <property type="entry name" value="ANL_N_sf"/>
</dbReference>
<dbReference type="Gene3D" id="3.40.50.12780">
    <property type="entry name" value="N-terminal domain of ligase-like"/>
    <property type="match status" value="1"/>
</dbReference>
<proteinExistence type="predicted"/>
<keyword evidence="1" id="KW-0596">Phosphopantetheine</keyword>
<organism evidence="5 6">
    <name type="scientific">[Torrubiella] hemipterigena</name>
    <dbReference type="NCBI Taxonomy" id="1531966"/>
    <lineage>
        <taxon>Eukaryota</taxon>
        <taxon>Fungi</taxon>
        <taxon>Dikarya</taxon>
        <taxon>Ascomycota</taxon>
        <taxon>Pezizomycotina</taxon>
        <taxon>Sordariomycetes</taxon>
        <taxon>Hypocreomycetidae</taxon>
        <taxon>Hypocreales</taxon>
        <taxon>Clavicipitaceae</taxon>
        <taxon>Clavicipitaceae incertae sedis</taxon>
        <taxon>'Torrubiella' clade</taxon>
    </lineage>
</organism>
<dbReference type="HOGENOM" id="CLU_002220_3_1_1"/>
<dbReference type="SUPFAM" id="SSF56801">
    <property type="entry name" value="Acetyl-CoA synthetase-like"/>
    <property type="match status" value="1"/>
</dbReference>
<dbReference type="EMBL" id="CDHN01000005">
    <property type="protein sequence ID" value="CEJ93469.1"/>
    <property type="molecule type" value="Genomic_DNA"/>
</dbReference>
<evidence type="ECO:0000256" key="2">
    <source>
        <dbReference type="ARBA" id="ARBA00022553"/>
    </source>
</evidence>
<gene>
    <name evidence="5" type="ORF">VHEMI09055</name>
</gene>
<name>A0A0A1TFB9_9HYPO</name>
<evidence type="ECO:0000256" key="3">
    <source>
        <dbReference type="ARBA" id="ARBA00022857"/>
    </source>
</evidence>